<evidence type="ECO:0000313" key="2">
    <source>
        <dbReference type="EMBL" id="KAK9025085.1"/>
    </source>
</evidence>
<gene>
    <name evidence="2" type="ORF">V6N11_064983</name>
</gene>
<protein>
    <submittedName>
        <fullName evidence="2">Uncharacterized protein</fullName>
    </submittedName>
</protein>
<evidence type="ECO:0000313" key="3">
    <source>
        <dbReference type="Proteomes" id="UP001396334"/>
    </source>
</evidence>
<proteinExistence type="predicted"/>
<feature type="region of interest" description="Disordered" evidence="1">
    <location>
        <begin position="108"/>
        <end position="143"/>
    </location>
</feature>
<dbReference type="EMBL" id="JBBPBN010000014">
    <property type="protein sequence ID" value="KAK9025085.1"/>
    <property type="molecule type" value="Genomic_DNA"/>
</dbReference>
<accession>A0ABR2SJ91</accession>
<reference evidence="2 3" key="1">
    <citation type="journal article" date="2024" name="G3 (Bethesda)">
        <title>Genome assembly of Hibiscus sabdariffa L. provides insights into metabolisms of medicinal natural products.</title>
        <authorList>
            <person name="Kim T."/>
        </authorList>
    </citation>
    <scope>NUCLEOTIDE SEQUENCE [LARGE SCALE GENOMIC DNA]</scope>
    <source>
        <strain evidence="2">TK-2024</strain>
        <tissue evidence="2">Old leaves</tissue>
    </source>
</reference>
<feature type="compositionally biased region" description="Basic and acidic residues" evidence="1">
    <location>
        <begin position="132"/>
        <end position="143"/>
    </location>
</feature>
<dbReference type="Proteomes" id="UP001396334">
    <property type="component" value="Unassembled WGS sequence"/>
</dbReference>
<organism evidence="2 3">
    <name type="scientific">Hibiscus sabdariffa</name>
    <name type="common">roselle</name>
    <dbReference type="NCBI Taxonomy" id="183260"/>
    <lineage>
        <taxon>Eukaryota</taxon>
        <taxon>Viridiplantae</taxon>
        <taxon>Streptophyta</taxon>
        <taxon>Embryophyta</taxon>
        <taxon>Tracheophyta</taxon>
        <taxon>Spermatophyta</taxon>
        <taxon>Magnoliopsida</taxon>
        <taxon>eudicotyledons</taxon>
        <taxon>Gunneridae</taxon>
        <taxon>Pentapetalae</taxon>
        <taxon>rosids</taxon>
        <taxon>malvids</taxon>
        <taxon>Malvales</taxon>
        <taxon>Malvaceae</taxon>
        <taxon>Malvoideae</taxon>
        <taxon>Hibiscus</taxon>
    </lineage>
</organism>
<evidence type="ECO:0000256" key="1">
    <source>
        <dbReference type="SAM" id="MobiDB-lite"/>
    </source>
</evidence>
<sequence>MIIEVTTNGDLPHHHLPPQHQRQMMLGGLCSSSRGDCYQGQRALRGERRVTSMTKEIEALRRQLVGSYNGQARAETQVTEANGYGVKFERRGPLLLLQRCMEVDGGVSSPIEGVPEVGSGDVPRAGDVSKIVSRDLSHSEPNV</sequence>
<comment type="caution">
    <text evidence="2">The sequence shown here is derived from an EMBL/GenBank/DDBJ whole genome shotgun (WGS) entry which is preliminary data.</text>
</comment>
<keyword evidence="3" id="KW-1185">Reference proteome</keyword>
<name>A0ABR2SJ91_9ROSI</name>